<dbReference type="Gene3D" id="3.20.20.80">
    <property type="entry name" value="Glycosidases"/>
    <property type="match status" value="2"/>
</dbReference>
<keyword evidence="4" id="KW-0325">Glycoprotein</keyword>
<dbReference type="SUPFAM" id="SSF51011">
    <property type="entry name" value="Glycosyl hydrolase domain"/>
    <property type="match status" value="1"/>
</dbReference>
<dbReference type="AlphaFoldDB" id="A0A0E9NQE2"/>
<dbReference type="InterPro" id="IPR017853">
    <property type="entry name" value="GH"/>
</dbReference>
<dbReference type="InterPro" id="IPR000322">
    <property type="entry name" value="Glyco_hydro_31_TIM"/>
</dbReference>
<feature type="compositionally biased region" description="Low complexity" evidence="7">
    <location>
        <begin position="325"/>
        <end position="347"/>
    </location>
</feature>
<dbReference type="Pfam" id="PF21365">
    <property type="entry name" value="Glyco_hydro_31_3rd"/>
    <property type="match status" value="1"/>
</dbReference>
<dbReference type="Gene3D" id="2.60.40.1180">
    <property type="entry name" value="Golgi alpha-mannosidase II"/>
    <property type="match status" value="2"/>
</dbReference>
<evidence type="ECO:0000313" key="10">
    <source>
        <dbReference type="EMBL" id="GAO51886.1"/>
    </source>
</evidence>
<dbReference type="PANTHER" id="PTHR22762:SF133">
    <property type="entry name" value="P-TYPE DOMAIN-CONTAINING PROTEIN"/>
    <property type="match status" value="1"/>
</dbReference>
<dbReference type="SUPFAM" id="SSF74650">
    <property type="entry name" value="Galactose mutarotase-like"/>
    <property type="match status" value="2"/>
</dbReference>
<dbReference type="PROSITE" id="PS00129">
    <property type="entry name" value="GLYCOSYL_HYDROL_F31_1"/>
    <property type="match status" value="1"/>
</dbReference>
<feature type="region of interest" description="Disordered" evidence="7">
    <location>
        <begin position="311"/>
        <end position="347"/>
    </location>
</feature>
<evidence type="ECO:0000256" key="4">
    <source>
        <dbReference type="ARBA" id="ARBA00023180"/>
    </source>
</evidence>
<feature type="region of interest" description="Disordered" evidence="7">
    <location>
        <begin position="51"/>
        <end position="80"/>
    </location>
</feature>
<reference evidence="10 11" key="3">
    <citation type="journal article" date="2015" name="Genome Announc.">
        <title>Draft Genome Sequence of the Archiascomycetous Yeast Saitoella complicata.</title>
        <authorList>
            <person name="Yamauchi K."/>
            <person name="Kondo S."/>
            <person name="Hamamoto M."/>
            <person name="Takahashi Y."/>
            <person name="Ogura Y."/>
            <person name="Hayashi T."/>
            <person name="Nishida H."/>
        </authorList>
    </citation>
    <scope>NUCLEOTIDE SEQUENCE [LARGE SCALE GENOMIC DNA]</scope>
    <source>
        <strain evidence="10 11">NRRL Y-17804</strain>
    </source>
</reference>
<dbReference type="GO" id="GO:0030246">
    <property type="term" value="F:carbohydrate binding"/>
    <property type="evidence" value="ECO:0007669"/>
    <property type="project" value="InterPro"/>
</dbReference>
<gene>
    <name evidence="10" type="ORF">G7K_5977-t1</name>
</gene>
<comment type="caution">
    <text evidence="10">The sequence shown here is derived from an EMBL/GenBank/DDBJ whole genome shotgun (WGS) entry which is preliminary data.</text>
</comment>
<dbReference type="InterPro" id="IPR030459">
    <property type="entry name" value="Glyco_hydro_31_CS"/>
</dbReference>
<dbReference type="SUPFAM" id="SSF51445">
    <property type="entry name" value="(Trans)glycosidases"/>
    <property type="match status" value="1"/>
</dbReference>
<dbReference type="OMA" id="PYVINHD"/>
<feature type="domain" description="Glycosyl hydrolase family 31 C-terminal" evidence="9">
    <location>
        <begin position="841"/>
        <end position="933"/>
    </location>
</feature>
<evidence type="ECO:0000256" key="6">
    <source>
        <dbReference type="RuleBase" id="RU361185"/>
    </source>
</evidence>
<reference evidence="10 11" key="2">
    <citation type="journal article" date="2014" name="J. Gen. Appl. Microbiol.">
        <title>The early diverging ascomycetous budding yeast Saitoella complicata has three histone deacetylases belonging to the Clr6, Hos2, and Rpd3 lineages.</title>
        <authorList>
            <person name="Nishida H."/>
            <person name="Matsumoto T."/>
            <person name="Kondo S."/>
            <person name="Hamamoto M."/>
            <person name="Yoshikawa H."/>
        </authorList>
    </citation>
    <scope>NUCLEOTIDE SEQUENCE [LARGE SCALE GENOMIC DNA]</scope>
    <source>
        <strain evidence="10 11">NRRL Y-17804</strain>
    </source>
</reference>
<dbReference type="Proteomes" id="UP000033140">
    <property type="component" value="Unassembled WGS sequence"/>
</dbReference>
<evidence type="ECO:0000259" key="8">
    <source>
        <dbReference type="Pfam" id="PF01055"/>
    </source>
</evidence>
<dbReference type="FunFam" id="3.20.20.80:FF:000138">
    <property type="entry name" value="Putative alpha-glucosidase AgdA"/>
    <property type="match status" value="1"/>
</dbReference>
<dbReference type="EMBL" id="BACD03000054">
    <property type="protein sequence ID" value="GAO51886.1"/>
    <property type="molecule type" value="Genomic_DNA"/>
</dbReference>
<dbReference type="PANTHER" id="PTHR22762">
    <property type="entry name" value="ALPHA-GLUCOSIDASE"/>
    <property type="match status" value="1"/>
</dbReference>
<reference evidence="10 11" key="1">
    <citation type="journal article" date="2011" name="J. Gen. Appl. Microbiol.">
        <title>Draft genome sequencing of the enigmatic yeast Saitoella complicata.</title>
        <authorList>
            <person name="Nishida H."/>
            <person name="Hamamoto M."/>
            <person name="Sugiyama J."/>
        </authorList>
    </citation>
    <scope>NUCLEOTIDE SEQUENCE [LARGE SCALE GENOMIC DNA]</scope>
    <source>
        <strain evidence="10 11">NRRL Y-17804</strain>
    </source>
</reference>
<keyword evidence="11" id="KW-1185">Reference proteome</keyword>
<feature type="domain" description="Glycoside hydrolase family 31 TIM barrel" evidence="8">
    <location>
        <begin position="400"/>
        <end position="833"/>
    </location>
</feature>
<dbReference type="GO" id="GO:0005975">
    <property type="term" value="P:carbohydrate metabolic process"/>
    <property type="evidence" value="ECO:0007669"/>
    <property type="project" value="InterPro"/>
</dbReference>
<dbReference type="GO" id="GO:0004553">
    <property type="term" value="F:hydrolase activity, hydrolyzing O-glycosyl compounds"/>
    <property type="evidence" value="ECO:0007669"/>
    <property type="project" value="InterPro"/>
</dbReference>
<name>A0A0E9NQE2_SAICN</name>
<dbReference type="Pfam" id="PF01055">
    <property type="entry name" value="Glyco_hydro_31_2nd"/>
    <property type="match status" value="1"/>
</dbReference>
<organism evidence="10 11">
    <name type="scientific">Saitoella complicata (strain BCRC 22490 / CBS 7301 / JCM 7358 / NBRC 10748 / NRRL Y-17804)</name>
    <dbReference type="NCBI Taxonomy" id="698492"/>
    <lineage>
        <taxon>Eukaryota</taxon>
        <taxon>Fungi</taxon>
        <taxon>Dikarya</taxon>
        <taxon>Ascomycota</taxon>
        <taxon>Taphrinomycotina</taxon>
        <taxon>Taphrinomycotina incertae sedis</taxon>
        <taxon>Saitoella</taxon>
    </lineage>
</organism>
<dbReference type="CDD" id="cd14752">
    <property type="entry name" value="GH31_N"/>
    <property type="match status" value="1"/>
</dbReference>
<evidence type="ECO:0000313" key="11">
    <source>
        <dbReference type="Proteomes" id="UP000033140"/>
    </source>
</evidence>
<evidence type="ECO:0000256" key="1">
    <source>
        <dbReference type="ARBA" id="ARBA00007806"/>
    </source>
</evidence>
<dbReference type="CDD" id="cd06602">
    <property type="entry name" value="GH31_MGAM_SI_GAA"/>
    <property type="match status" value="1"/>
</dbReference>
<evidence type="ECO:0000256" key="3">
    <source>
        <dbReference type="ARBA" id="ARBA00022801"/>
    </source>
</evidence>
<keyword evidence="3 6" id="KW-0378">Hydrolase</keyword>
<proteinExistence type="inferred from homology"/>
<dbReference type="InterPro" id="IPR048395">
    <property type="entry name" value="Glyco_hydro_31_C"/>
</dbReference>
<evidence type="ECO:0000256" key="5">
    <source>
        <dbReference type="ARBA" id="ARBA00023295"/>
    </source>
</evidence>
<dbReference type="PROSITE" id="PS00707">
    <property type="entry name" value="GLYCOSYL_HYDROL_F31_2"/>
    <property type="match status" value="1"/>
</dbReference>
<dbReference type="InterPro" id="IPR030458">
    <property type="entry name" value="Glyco_hydro_31_AS"/>
</dbReference>
<accession>A0A0E9NQE2</accession>
<protein>
    <submittedName>
        <fullName evidence="10">Uncharacterized protein</fullName>
    </submittedName>
</protein>
<keyword evidence="5 6" id="KW-0326">Glycosidase</keyword>
<keyword evidence="2" id="KW-0732">Signal</keyword>
<evidence type="ECO:0000259" key="9">
    <source>
        <dbReference type="Pfam" id="PF21365"/>
    </source>
</evidence>
<evidence type="ECO:0000256" key="2">
    <source>
        <dbReference type="ARBA" id="ARBA00022729"/>
    </source>
</evidence>
<dbReference type="STRING" id="698492.A0A0E9NQE2"/>
<evidence type="ECO:0000256" key="7">
    <source>
        <dbReference type="SAM" id="MobiDB-lite"/>
    </source>
</evidence>
<dbReference type="Gene3D" id="2.60.40.1760">
    <property type="entry name" value="glycosyl hydrolase (family 31)"/>
    <property type="match status" value="1"/>
</dbReference>
<sequence>MYSTTRTDRYPTLHDFLTDPRSEKYFDMKFSSLAVLLAAQAPLLGYTYAHSSSSSSSSTPCTTDNTGGSGTSGSETTSYAPQKTVEQWKTTGVAQNATVNNNTAPLADLICPGYTLSNLVQNTRGLNASLTLAGEGCNVYGNDIRELVLSVRYETKSRVNVKIVDAGEKQWQVPEEIAPSPEPAEELSEDELDYSFSYTAQPFAFWITRTSDAQILFDTRTHPLVFEDQFIQLTTNMVQDYNVYGLGETIAGWRIGNNATRTIYAADIGDVVDANLYGYHPFYLEQRFESSGDALYSSIAVEEEPCTTTTAVKHNRFARHEKESSTTSAQSSKATTSSAGGGSSSSAHGVFIRSSNDMDVLLREDYLQYRITGGILDLYIYTGPTPLSVTQQYVQSIGLPSMQQYWTFGFHQCRWGYSNLSELIDVVESFKEFGIPLETIWTDIDYMDFWKDWTVSPNRYPADEFLAFTEGLRSVGQHYVPIVDAAIYRPDPNNATDSEYESYYRGHELDAWIKNPDGSEYVGAVWPGYTVFPDFFANGTQTYWTEALVNFSKLVDYSGIWLDMNEVSSFCVGSCGSDDLGSQPILPPFALGGVSYDYPEGFNVSNATEATVVSSASAAAAASASASSLASPSPTNTVGPTVYAPEIEGPYGPENINYPPYAIHNWQQNGDLAGHAVSPNATHANGIREYDVHSLFGYMETIATYNGLLEHKPDERPFIISRSTYPGSGKYAGHWGGDNYSKWAYMAFSIPQAFMFQMFGIPMFGVDTCGFAGNTDEELCNRWMQLSAFFPFYRNHNTLGALSQEPYRWASVAEASKTAMKIRYSLLPYMYTLFYEASKTGAPVMNPLSFLWPNDASLVAADRQFVLGEALLVTPVLEPDVDYTMGVFPGVADGEVWYDWYTHEKVDAVAGQNTTIPAPLGHIPLFVRGGYILPMQTPGYTTDESRNGTWSLLVALDSEGSAEGEIYLDDGVSVEQESTEVIALSVASGSLKASTEITGSVLPQAEIALETITLLGITSEPKSVAFNGKSCESVCYNSTSGELIISELGSASAWVQDWTLEWQ</sequence>
<dbReference type="InterPro" id="IPR013780">
    <property type="entry name" value="Glyco_hydro_b"/>
</dbReference>
<dbReference type="InterPro" id="IPR011013">
    <property type="entry name" value="Gal_mutarotase_sf_dom"/>
</dbReference>
<comment type="similarity">
    <text evidence="1 6">Belongs to the glycosyl hydrolase 31 family.</text>
</comment>